<dbReference type="HOGENOM" id="CLU_2961806_0_0_1"/>
<name>A0A0C3KC55_PISTI</name>
<accession>A0A0C3KC55</accession>
<evidence type="ECO:0000313" key="2">
    <source>
        <dbReference type="Proteomes" id="UP000054217"/>
    </source>
</evidence>
<organism evidence="1 2">
    <name type="scientific">Pisolithus tinctorius Marx 270</name>
    <dbReference type="NCBI Taxonomy" id="870435"/>
    <lineage>
        <taxon>Eukaryota</taxon>
        <taxon>Fungi</taxon>
        <taxon>Dikarya</taxon>
        <taxon>Basidiomycota</taxon>
        <taxon>Agaricomycotina</taxon>
        <taxon>Agaricomycetes</taxon>
        <taxon>Agaricomycetidae</taxon>
        <taxon>Boletales</taxon>
        <taxon>Sclerodermatineae</taxon>
        <taxon>Pisolithaceae</taxon>
        <taxon>Pisolithus</taxon>
    </lineage>
</organism>
<sequence length="59" mass="6672">MIPGLNLNDSTVQTVQLLWVPSAEIEQMEGSSNEVLDITCHTAYVSQTYHQMELPDWHA</sequence>
<proteinExistence type="predicted"/>
<gene>
    <name evidence="1" type="ORF">M404DRAFT_998625</name>
</gene>
<dbReference type="AlphaFoldDB" id="A0A0C3KC55"/>
<reference evidence="1 2" key="1">
    <citation type="submission" date="2014-04" db="EMBL/GenBank/DDBJ databases">
        <authorList>
            <consortium name="DOE Joint Genome Institute"/>
            <person name="Kuo A."/>
            <person name="Kohler A."/>
            <person name="Costa M.D."/>
            <person name="Nagy L.G."/>
            <person name="Floudas D."/>
            <person name="Copeland A."/>
            <person name="Barry K.W."/>
            <person name="Cichocki N."/>
            <person name="Veneault-Fourrey C."/>
            <person name="LaButti K."/>
            <person name="Lindquist E.A."/>
            <person name="Lipzen A."/>
            <person name="Lundell T."/>
            <person name="Morin E."/>
            <person name="Murat C."/>
            <person name="Sun H."/>
            <person name="Tunlid A."/>
            <person name="Henrissat B."/>
            <person name="Grigoriev I.V."/>
            <person name="Hibbett D.S."/>
            <person name="Martin F."/>
            <person name="Nordberg H.P."/>
            <person name="Cantor M.N."/>
            <person name="Hua S.X."/>
        </authorList>
    </citation>
    <scope>NUCLEOTIDE SEQUENCE [LARGE SCALE GENOMIC DNA]</scope>
    <source>
        <strain evidence="1 2">Marx 270</strain>
    </source>
</reference>
<dbReference type="InParanoid" id="A0A0C3KC55"/>
<reference evidence="2" key="2">
    <citation type="submission" date="2015-01" db="EMBL/GenBank/DDBJ databases">
        <title>Evolutionary Origins and Diversification of the Mycorrhizal Mutualists.</title>
        <authorList>
            <consortium name="DOE Joint Genome Institute"/>
            <consortium name="Mycorrhizal Genomics Consortium"/>
            <person name="Kohler A."/>
            <person name="Kuo A."/>
            <person name="Nagy L.G."/>
            <person name="Floudas D."/>
            <person name="Copeland A."/>
            <person name="Barry K.W."/>
            <person name="Cichocki N."/>
            <person name="Veneault-Fourrey C."/>
            <person name="LaButti K."/>
            <person name="Lindquist E.A."/>
            <person name="Lipzen A."/>
            <person name="Lundell T."/>
            <person name="Morin E."/>
            <person name="Murat C."/>
            <person name="Riley R."/>
            <person name="Ohm R."/>
            <person name="Sun H."/>
            <person name="Tunlid A."/>
            <person name="Henrissat B."/>
            <person name="Grigoriev I.V."/>
            <person name="Hibbett D.S."/>
            <person name="Martin F."/>
        </authorList>
    </citation>
    <scope>NUCLEOTIDE SEQUENCE [LARGE SCALE GENOMIC DNA]</scope>
    <source>
        <strain evidence="2">Marx 270</strain>
    </source>
</reference>
<keyword evidence="2" id="KW-1185">Reference proteome</keyword>
<dbReference type="Proteomes" id="UP000054217">
    <property type="component" value="Unassembled WGS sequence"/>
</dbReference>
<evidence type="ECO:0000313" key="1">
    <source>
        <dbReference type="EMBL" id="KIO07217.1"/>
    </source>
</evidence>
<dbReference type="EMBL" id="KN831961">
    <property type="protein sequence ID" value="KIO07217.1"/>
    <property type="molecule type" value="Genomic_DNA"/>
</dbReference>
<protein>
    <submittedName>
        <fullName evidence="1">Uncharacterized protein</fullName>
    </submittedName>
</protein>